<dbReference type="Pfam" id="PF24175">
    <property type="entry name" value="SU10_adaptor"/>
    <property type="match status" value="1"/>
</dbReference>
<reference evidence="1" key="1">
    <citation type="submission" date="2020-04" db="EMBL/GenBank/DDBJ databases">
        <title>Deep metagenomics examines the oral microbiome during advanced dental caries in children, revealing novel taxa and co-occurrences with host molecules.</title>
        <authorList>
            <person name="Baker J.L."/>
            <person name="Morton J.T."/>
            <person name="Dinis M."/>
            <person name="Alvarez R."/>
            <person name="Tran N.C."/>
            <person name="Knight R."/>
            <person name="Edlund A."/>
        </authorList>
    </citation>
    <scope>NUCLEOTIDE SEQUENCE</scope>
    <source>
        <strain evidence="1">JCVI_32_bin.24</strain>
    </source>
</reference>
<evidence type="ECO:0000313" key="1">
    <source>
        <dbReference type="EMBL" id="MBF1166542.1"/>
    </source>
</evidence>
<accession>A0A930BXD3</accession>
<dbReference type="InterPro" id="IPR056209">
    <property type="entry name" value="SU10_adaptor"/>
</dbReference>
<name>A0A930BXD3_9RHOO</name>
<organism evidence="1 2">
    <name type="scientific">Dechloromonas agitata</name>
    <dbReference type="NCBI Taxonomy" id="73030"/>
    <lineage>
        <taxon>Bacteria</taxon>
        <taxon>Pseudomonadati</taxon>
        <taxon>Pseudomonadota</taxon>
        <taxon>Betaproteobacteria</taxon>
        <taxon>Rhodocyclales</taxon>
        <taxon>Azonexaceae</taxon>
        <taxon>Dechloromonas</taxon>
    </lineage>
</organism>
<sequence length="208" mass="22775">MASIDTLLDHVMPRTPRLTVDLARLEIRQAAIRFCRESRCDRRTLASFNTAPADPLYALTAPADTAISEVLGVALDEEKIDPLRPDEIPANAETETGTPSHYGYLPKTGELQLIVAPSVVQAVSVIVAVEPSASTTVLNDWIAQRYGRDIAYGALAELLEMPKKPWSDPQLAALYRGKFNTAIADARDEADKGMTWAATRTRPVFGLR</sequence>
<comment type="caution">
    <text evidence="1">The sequence shown here is derived from an EMBL/GenBank/DDBJ whole genome shotgun (WGS) entry which is preliminary data.</text>
</comment>
<gene>
    <name evidence="1" type="ORF">HXL68_16080</name>
</gene>
<proteinExistence type="predicted"/>
<evidence type="ECO:0000313" key="2">
    <source>
        <dbReference type="Proteomes" id="UP000718593"/>
    </source>
</evidence>
<dbReference type="AlphaFoldDB" id="A0A930BXD3"/>
<dbReference type="EMBL" id="JABZMI010000495">
    <property type="protein sequence ID" value="MBF1166542.1"/>
    <property type="molecule type" value="Genomic_DNA"/>
</dbReference>
<dbReference type="Proteomes" id="UP000718593">
    <property type="component" value="Unassembled WGS sequence"/>
</dbReference>
<protein>
    <submittedName>
        <fullName evidence="1">Uncharacterized protein</fullName>
    </submittedName>
</protein>